<proteinExistence type="predicted"/>
<dbReference type="Proteomes" id="UP000639403">
    <property type="component" value="Unassembled WGS sequence"/>
</dbReference>
<comment type="caution">
    <text evidence="1">The sequence shown here is derived from an EMBL/GenBank/DDBJ whole genome shotgun (WGS) entry which is preliminary data.</text>
</comment>
<reference evidence="1" key="2">
    <citation type="journal article" name="Front. Microbiol.">
        <title>Degradative Capacity of Two Strains of Rhodonia placenta: From Phenotype to Genotype.</title>
        <authorList>
            <person name="Kolle M."/>
            <person name="Horta M.A.C."/>
            <person name="Nowrousian M."/>
            <person name="Ohm R.A."/>
            <person name="Benz J.P."/>
            <person name="Pilgard A."/>
        </authorList>
    </citation>
    <scope>NUCLEOTIDE SEQUENCE</scope>
    <source>
        <strain evidence="1">FPRL280</strain>
    </source>
</reference>
<reference evidence="1" key="1">
    <citation type="submission" date="2020-11" db="EMBL/GenBank/DDBJ databases">
        <authorList>
            <person name="Koelle M."/>
            <person name="Horta M.A.C."/>
            <person name="Nowrousian M."/>
            <person name="Ohm R.A."/>
            <person name="Benz P."/>
            <person name="Pilgard A."/>
        </authorList>
    </citation>
    <scope>NUCLEOTIDE SEQUENCE</scope>
    <source>
        <strain evidence="1">FPRL280</strain>
    </source>
</reference>
<gene>
    <name evidence="1" type="ORF">IEO21_04695</name>
</gene>
<name>A0A8H7U2B5_9APHY</name>
<protein>
    <submittedName>
        <fullName evidence="1">Uncharacterized protein</fullName>
    </submittedName>
</protein>
<accession>A0A8H7U2B5</accession>
<evidence type="ECO:0000313" key="1">
    <source>
        <dbReference type="EMBL" id="KAF9815248.1"/>
    </source>
</evidence>
<organism evidence="1 2">
    <name type="scientific">Rhodonia placenta</name>
    <dbReference type="NCBI Taxonomy" id="104341"/>
    <lineage>
        <taxon>Eukaryota</taxon>
        <taxon>Fungi</taxon>
        <taxon>Dikarya</taxon>
        <taxon>Basidiomycota</taxon>
        <taxon>Agaricomycotina</taxon>
        <taxon>Agaricomycetes</taxon>
        <taxon>Polyporales</taxon>
        <taxon>Adustoporiaceae</taxon>
        <taxon>Rhodonia</taxon>
    </lineage>
</organism>
<evidence type="ECO:0000313" key="2">
    <source>
        <dbReference type="Proteomes" id="UP000639403"/>
    </source>
</evidence>
<dbReference type="EMBL" id="JADOXO010000073">
    <property type="protein sequence ID" value="KAF9815248.1"/>
    <property type="molecule type" value="Genomic_DNA"/>
</dbReference>
<dbReference type="AlphaFoldDB" id="A0A8H7U2B5"/>
<sequence>MTVRDPVDKRAPSPFAPLFQQIHVCL</sequence>